<dbReference type="InterPro" id="IPR001451">
    <property type="entry name" value="Hexapep"/>
</dbReference>
<dbReference type="CDD" id="cd04647">
    <property type="entry name" value="LbH_MAT_like"/>
    <property type="match status" value="1"/>
</dbReference>
<dbReference type="OrthoDB" id="9801697at2"/>
<dbReference type="PANTHER" id="PTHR23416:SF78">
    <property type="entry name" value="LIPOPOLYSACCHARIDE BIOSYNTHESIS O-ACETYL TRANSFERASE WBBJ-RELATED"/>
    <property type="match status" value="1"/>
</dbReference>
<dbReference type="PANTHER" id="PTHR23416">
    <property type="entry name" value="SIALIC ACID SYNTHASE-RELATED"/>
    <property type="match status" value="1"/>
</dbReference>
<name>A0A1D9NZA2_9FIRM</name>
<dbReference type="SUPFAM" id="SSF51161">
    <property type="entry name" value="Trimeric LpxA-like enzymes"/>
    <property type="match status" value="1"/>
</dbReference>
<keyword evidence="1" id="KW-0808">Transferase</keyword>
<dbReference type="Proteomes" id="UP000179284">
    <property type="component" value="Chromosome I"/>
</dbReference>
<reference evidence="2" key="1">
    <citation type="submission" date="2016-10" db="EMBL/GenBank/DDBJ databases">
        <title>The complete genome sequence of the rumen bacterium Butyrivibrio hungatei MB2003.</title>
        <authorList>
            <person name="Palevich N."/>
            <person name="Kelly W.J."/>
            <person name="Leahy S.C."/>
            <person name="Altermann E."/>
            <person name="Rakonjac J."/>
            <person name="Attwood G.T."/>
        </authorList>
    </citation>
    <scope>NUCLEOTIDE SEQUENCE [LARGE SCALE GENOMIC DNA]</scope>
    <source>
        <strain evidence="2">MB2003</strain>
    </source>
</reference>
<protein>
    <submittedName>
        <fullName evidence="1">Hexapeptide-repeat-containing transferase</fullName>
    </submittedName>
</protein>
<evidence type="ECO:0000313" key="2">
    <source>
        <dbReference type="Proteomes" id="UP000179284"/>
    </source>
</evidence>
<organism evidence="1 2">
    <name type="scientific">Butyrivibrio hungatei</name>
    <dbReference type="NCBI Taxonomy" id="185008"/>
    <lineage>
        <taxon>Bacteria</taxon>
        <taxon>Bacillati</taxon>
        <taxon>Bacillota</taxon>
        <taxon>Clostridia</taxon>
        <taxon>Lachnospirales</taxon>
        <taxon>Lachnospiraceae</taxon>
        <taxon>Butyrivibrio</taxon>
    </lineage>
</organism>
<sequence length="168" mass="18457">MRSPFLYLKNAIGMGFRKLRFGGKFKAGAIQTFDKLHVEIYKKGSISLGSYNQNRGNLYLVADGGHIEIGDHCFFNTGASISSTESVKIGNNCKFGNNLVIVDHDHNFKNETDEEFLSSKVEISDDCWVGANVTILRGTRIGRKSVIGAGCVIKGNIPEGSKIIQKRV</sequence>
<proteinExistence type="predicted"/>
<gene>
    <name evidence="1" type="ORF">bhn_I0559</name>
</gene>
<dbReference type="AlphaFoldDB" id="A0A1D9NZA2"/>
<dbReference type="RefSeq" id="WP_071175358.1">
    <property type="nucleotide sequence ID" value="NZ_CP017831.1"/>
</dbReference>
<accession>A0A1D9NZA2</accession>
<dbReference type="InterPro" id="IPR011004">
    <property type="entry name" value="Trimer_LpxA-like_sf"/>
</dbReference>
<keyword evidence="2" id="KW-1185">Reference proteome</keyword>
<dbReference type="Gene3D" id="2.160.10.10">
    <property type="entry name" value="Hexapeptide repeat proteins"/>
    <property type="match status" value="1"/>
</dbReference>
<dbReference type="EMBL" id="CP017831">
    <property type="protein sequence ID" value="AOZ95593.1"/>
    <property type="molecule type" value="Genomic_DNA"/>
</dbReference>
<dbReference type="KEGG" id="bhu:bhn_I0559"/>
<dbReference type="InterPro" id="IPR051159">
    <property type="entry name" value="Hexapeptide_acetyltransf"/>
</dbReference>
<dbReference type="Pfam" id="PF00132">
    <property type="entry name" value="Hexapep"/>
    <property type="match status" value="1"/>
</dbReference>
<evidence type="ECO:0000313" key="1">
    <source>
        <dbReference type="EMBL" id="AOZ95593.1"/>
    </source>
</evidence>
<dbReference type="Pfam" id="PF14602">
    <property type="entry name" value="Hexapep_2"/>
    <property type="match status" value="1"/>
</dbReference>
<dbReference type="GO" id="GO:0016740">
    <property type="term" value="F:transferase activity"/>
    <property type="evidence" value="ECO:0007669"/>
    <property type="project" value="UniProtKB-KW"/>
</dbReference>